<dbReference type="Proteomes" id="UP000249417">
    <property type="component" value="Unassembled WGS sequence"/>
</dbReference>
<gene>
    <name evidence="9" type="primary">xerC</name>
    <name evidence="12" type="ORF">DI551_02430</name>
</gene>
<comment type="similarity">
    <text evidence="9">Belongs to the 'phage' integrase family. XerC subfamily.</text>
</comment>
<keyword evidence="3 9" id="KW-0132">Cell division</keyword>
<dbReference type="SUPFAM" id="SSF47823">
    <property type="entry name" value="lambda integrase-like, N-terminal domain"/>
    <property type="match status" value="1"/>
</dbReference>
<feature type="domain" description="Core-binding (CB)" evidence="11">
    <location>
        <begin position="11"/>
        <end position="102"/>
    </location>
</feature>
<protein>
    <recommendedName>
        <fullName evidence="9">Tyrosine recombinase XerC</fullName>
    </recommendedName>
</protein>
<dbReference type="InterPro" id="IPR044068">
    <property type="entry name" value="CB"/>
</dbReference>
<dbReference type="GO" id="GO:0006313">
    <property type="term" value="P:DNA transposition"/>
    <property type="evidence" value="ECO:0007669"/>
    <property type="project" value="UniProtKB-UniRule"/>
</dbReference>
<name>A0A2W5N306_9BACT</name>
<keyword evidence="6 9" id="KW-0238">DNA-binding</keyword>
<proteinExistence type="inferred from homology"/>
<accession>A0A2W5N306</accession>
<dbReference type="PROSITE" id="PS51900">
    <property type="entry name" value="CB"/>
    <property type="match status" value="1"/>
</dbReference>
<evidence type="ECO:0000259" key="10">
    <source>
        <dbReference type="PROSITE" id="PS51898"/>
    </source>
</evidence>
<keyword evidence="8 9" id="KW-0131">Cell cycle</keyword>
<evidence type="ECO:0000256" key="3">
    <source>
        <dbReference type="ARBA" id="ARBA00022618"/>
    </source>
</evidence>
<comment type="subunit">
    <text evidence="9">Forms a cyclic heterotetrameric complex composed of two molecules of XerC and two molecules of XerD.</text>
</comment>
<evidence type="ECO:0000313" key="13">
    <source>
        <dbReference type="Proteomes" id="UP000249417"/>
    </source>
</evidence>
<evidence type="ECO:0000259" key="11">
    <source>
        <dbReference type="PROSITE" id="PS51900"/>
    </source>
</evidence>
<feature type="active site" evidence="9">
    <location>
        <position position="255"/>
    </location>
</feature>
<dbReference type="PANTHER" id="PTHR30349">
    <property type="entry name" value="PHAGE INTEGRASE-RELATED"/>
    <property type="match status" value="1"/>
</dbReference>
<dbReference type="HAMAP" id="MF_01808">
    <property type="entry name" value="Recomb_XerC_XerD"/>
    <property type="match status" value="1"/>
</dbReference>
<keyword evidence="5 9" id="KW-0229">DNA integration</keyword>
<dbReference type="SUPFAM" id="SSF56349">
    <property type="entry name" value="DNA breaking-rejoining enzymes"/>
    <property type="match status" value="1"/>
</dbReference>
<feature type="active site" evidence="9">
    <location>
        <position position="258"/>
    </location>
</feature>
<evidence type="ECO:0000256" key="5">
    <source>
        <dbReference type="ARBA" id="ARBA00022908"/>
    </source>
</evidence>
<evidence type="ECO:0000256" key="2">
    <source>
        <dbReference type="ARBA" id="ARBA00022490"/>
    </source>
</evidence>
<evidence type="ECO:0000256" key="6">
    <source>
        <dbReference type="ARBA" id="ARBA00023125"/>
    </source>
</evidence>
<dbReference type="Pfam" id="PF00589">
    <property type="entry name" value="Phage_integrase"/>
    <property type="match status" value="1"/>
</dbReference>
<dbReference type="GO" id="GO:0009037">
    <property type="term" value="F:tyrosine-based site-specific recombinase activity"/>
    <property type="evidence" value="ECO:0007669"/>
    <property type="project" value="UniProtKB-UniRule"/>
</dbReference>
<organism evidence="12 13">
    <name type="scientific">Micavibrio aeruginosavorus</name>
    <dbReference type="NCBI Taxonomy" id="349221"/>
    <lineage>
        <taxon>Bacteria</taxon>
        <taxon>Pseudomonadati</taxon>
        <taxon>Bdellovibrionota</taxon>
        <taxon>Bdellovibrionia</taxon>
        <taxon>Bdellovibrionales</taxon>
        <taxon>Pseudobdellovibrionaceae</taxon>
        <taxon>Micavibrio</taxon>
    </lineage>
</organism>
<evidence type="ECO:0000256" key="7">
    <source>
        <dbReference type="ARBA" id="ARBA00023172"/>
    </source>
</evidence>
<dbReference type="EMBL" id="QFQB01000009">
    <property type="protein sequence ID" value="PZQ47891.1"/>
    <property type="molecule type" value="Genomic_DNA"/>
</dbReference>
<dbReference type="GO" id="GO:0005737">
    <property type="term" value="C:cytoplasm"/>
    <property type="evidence" value="ECO:0007669"/>
    <property type="project" value="UniProtKB-SubCell"/>
</dbReference>
<dbReference type="GO" id="GO:0003677">
    <property type="term" value="F:DNA binding"/>
    <property type="evidence" value="ECO:0007669"/>
    <property type="project" value="UniProtKB-UniRule"/>
</dbReference>
<feature type="active site" evidence="9">
    <location>
        <position position="186"/>
    </location>
</feature>
<reference evidence="12 13" key="1">
    <citation type="submission" date="2017-08" db="EMBL/GenBank/DDBJ databases">
        <title>Infants hospitalized years apart are colonized by the same room-sourced microbial strains.</title>
        <authorList>
            <person name="Brooks B."/>
            <person name="Olm M.R."/>
            <person name="Firek B.A."/>
            <person name="Baker R."/>
            <person name="Thomas B.C."/>
            <person name="Morowitz M.J."/>
            <person name="Banfield J.F."/>
        </authorList>
    </citation>
    <scope>NUCLEOTIDE SEQUENCE [LARGE SCALE GENOMIC DNA]</scope>
    <source>
        <strain evidence="12">S2_005_002_R2_29</strain>
    </source>
</reference>
<dbReference type="Pfam" id="PF02899">
    <property type="entry name" value="Phage_int_SAM_1"/>
    <property type="match status" value="1"/>
</dbReference>
<dbReference type="InterPro" id="IPR013762">
    <property type="entry name" value="Integrase-like_cat_sf"/>
</dbReference>
<feature type="active site" evidence="9">
    <location>
        <position position="163"/>
    </location>
</feature>
<evidence type="ECO:0000256" key="4">
    <source>
        <dbReference type="ARBA" id="ARBA00022829"/>
    </source>
</evidence>
<dbReference type="GO" id="GO:0051301">
    <property type="term" value="P:cell division"/>
    <property type="evidence" value="ECO:0007669"/>
    <property type="project" value="UniProtKB-KW"/>
</dbReference>
<dbReference type="InterPro" id="IPR023009">
    <property type="entry name" value="Tyrosine_recombinase_XerC/XerD"/>
</dbReference>
<evidence type="ECO:0000256" key="9">
    <source>
        <dbReference type="HAMAP-Rule" id="MF_01808"/>
    </source>
</evidence>
<evidence type="ECO:0000256" key="1">
    <source>
        <dbReference type="ARBA" id="ARBA00004496"/>
    </source>
</evidence>
<comment type="subcellular location">
    <subcellularLocation>
        <location evidence="1 9">Cytoplasm</location>
    </subcellularLocation>
</comment>
<comment type="caution">
    <text evidence="12">The sequence shown here is derived from an EMBL/GenBank/DDBJ whole genome shotgun (WGS) entry which is preliminary data.</text>
</comment>
<keyword evidence="4 9" id="KW-0159">Chromosome partition</keyword>
<dbReference type="Gene3D" id="1.10.443.10">
    <property type="entry name" value="Intergrase catalytic core"/>
    <property type="match status" value="1"/>
</dbReference>
<sequence>MKDDILEKCASDLAAALRDWQQWLKVEKNVSKHTLRAYSGDLSQFVSFLSNHKGKALSIADVSDASLSEFRSWMSRQTMNGRANASRARTLSGLKNFLSWMDKQGLAHNAAIKTVRTPKLPRKLPRPLHEAQAFNIMNDMGDGDWVGLRDRALFTLLYGCGLRIDEALSLDIVHLPRDGFLRVIGKGRKERQVPVLPQIEKALTEYRAACPYGEDSARPLFIGEKNGKRLNQGVAQKAMRDLRRKLGLPETATPHALRHSFATHLLQNGANLREIQELLGHASLSTTQRYTDINAEEMLAIYRKAHPRAQG</sequence>
<evidence type="ECO:0000313" key="12">
    <source>
        <dbReference type="EMBL" id="PZQ47891.1"/>
    </source>
</evidence>
<feature type="active site" description="O-(3'-phospho-DNA)-tyrosine intermediate" evidence="9">
    <location>
        <position position="290"/>
    </location>
</feature>
<dbReference type="InterPro" id="IPR011010">
    <property type="entry name" value="DNA_brk_join_enz"/>
</dbReference>
<keyword evidence="2 9" id="KW-0963">Cytoplasm</keyword>
<feature type="active site" evidence="9">
    <location>
        <position position="281"/>
    </location>
</feature>
<feature type="domain" description="Tyr recombinase" evidence="10">
    <location>
        <begin position="123"/>
        <end position="303"/>
    </location>
</feature>
<evidence type="ECO:0000256" key="8">
    <source>
        <dbReference type="ARBA" id="ARBA00023306"/>
    </source>
</evidence>
<keyword evidence="7 9" id="KW-0233">DNA recombination</keyword>
<dbReference type="GO" id="GO:0007059">
    <property type="term" value="P:chromosome segregation"/>
    <property type="evidence" value="ECO:0007669"/>
    <property type="project" value="UniProtKB-UniRule"/>
</dbReference>
<dbReference type="Gene3D" id="1.10.150.130">
    <property type="match status" value="1"/>
</dbReference>
<dbReference type="InterPro" id="IPR050090">
    <property type="entry name" value="Tyrosine_recombinase_XerCD"/>
</dbReference>
<dbReference type="PROSITE" id="PS51898">
    <property type="entry name" value="TYR_RECOMBINASE"/>
    <property type="match status" value="1"/>
</dbReference>
<dbReference type="InterPro" id="IPR004107">
    <property type="entry name" value="Integrase_SAM-like_N"/>
</dbReference>
<dbReference type="AlphaFoldDB" id="A0A2W5N306"/>
<dbReference type="InterPro" id="IPR002104">
    <property type="entry name" value="Integrase_catalytic"/>
</dbReference>
<dbReference type="InterPro" id="IPR010998">
    <property type="entry name" value="Integrase_recombinase_N"/>
</dbReference>
<comment type="function">
    <text evidence="9">Site-specific tyrosine recombinase, which acts by catalyzing the cutting and rejoining of the recombining DNA molecules. The XerC-XerD complex is essential to convert dimers of the bacterial chromosome into monomers to permit their segregation at cell division. It also contributes to the segregational stability of plasmids.</text>
</comment>
<dbReference type="PANTHER" id="PTHR30349:SF90">
    <property type="entry name" value="TYROSINE RECOMBINASE XERD"/>
    <property type="match status" value="1"/>
</dbReference>